<sequence>MVLDWDRSSRELNIVKIIKDDKFIRPNDLVAVSANSFILANDGSAQSQIIETIHQFSMIPTGSIVYYDGQKTSWLLSKTTSPSSIVVHPDGKHLIISRASAKMLSVYIRKKKDYSLSHLFDIPLGTTTDNLSLDKEGAIWVVSY</sequence>
<protein>
    <recommendedName>
        <fullName evidence="9">SMP-30/Gluconolactonase/LRE-like region domain-containing protein</fullName>
    </recommendedName>
</protein>
<evidence type="ECO:0000313" key="8">
    <source>
        <dbReference type="Proteomes" id="UP000270094"/>
    </source>
</evidence>
<proteinExistence type="inferred from homology"/>
<dbReference type="Gene3D" id="2.120.10.30">
    <property type="entry name" value="TolB, C-terminal domain"/>
    <property type="match status" value="1"/>
</dbReference>
<dbReference type="PANTHER" id="PTHR11799:SF12">
    <property type="entry name" value="PARAOXONASE-RELATED"/>
    <property type="match status" value="1"/>
</dbReference>
<comment type="cofactor">
    <cofactor evidence="5">
        <name>Ca(2+)</name>
        <dbReference type="ChEBI" id="CHEBI:29108"/>
    </cofactor>
    <text evidence="5">Binds 2 calcium ions per subunit.</text>
</comment>
<comment type="PTM">
    <text evidence="6">Glycosylated.</text>
</comment>
<evidence type="ECO:0000256" key="3">
    <source>
        <dbReference type="ARBA" id="ARBA00023157"/>
    </source>
</evidence>
<gene>
    <name evidence="7" type="ORF">SVUK_LOCUS14394</name>
</gene>
<organism evidence="7 8">
    <name type="scientific">Strongylus vulgaris</name>
    <name type="common">Blood worm</name>
    <dbReference type="NCBI Taxonomy" id="40348"/>
    <lineage>
        <taxon>Eukaryota</taxon>
        <taxon>Metazoa</taxon>
        <taxon>Ecdysozoa</taxon>
        <taxon>Nematoda</taxon>
        <taxon>Chromadorea</taxon>
        <taxon>Rhabditida</taxon>
        <taxon>Rhabditina</taxon>
        <taxon>Rhabditomorpha</taxon>
        <taxon>Strongyloidea</taxon>
        <taxon>Strongylidae</taxon>
        <taxon>Strongylus</taxon>
    </lineage>
</organism>
<keyword evidence="2" id="KW-0378">Hydrolase</keyword>
<dbReference type="OrthoDB" id="423498at2759"/>
<keyword evidence="3" id="KW-1015">Disulfide bond</keyword>
<name>A0A3P7J7Y6_STRVU</name>
<evidence type="ECO:0000256" key="1">
    <source>
        <dbReference type="ARBA" id="ARBA00008595"/>
    </source>
</evidence>
<dbReference type="InterPro" id="IPR051288">
    <property type="entry name" value="Serum_paraoxonase/arylesterase"/>
</dbReference>
<evidence type="ECO:0000256" key="2">
    <source>
        <dbReference type="ARBA" id="ARBA00022801"/>
    </source>
</evidence>
<feature type="binding site" evidence="5">
    <location>
        <position position="27"/>
    </location>
    <ligand>
        <name>Ca(2+)</name>
        <dbReference type="ChEBI" id="CHEBI:29108"/>
        <label>1</label>
        <note>catalytic</note>
    </ligand>
</feature>
<dbReference type="GO" id="GO:0046872">
    <property type="term" value="F:metal ion binding"/>
    <property type="evidence" value="ECO:0007669"/>
    <property type="project" value="UniProtKB-KW"/>
</dbReference>
<dbReference type="AlphaFoldDB" id="A0A3P7J7Y6"/>
<evidence type="ECO:0000256" key="4">
    <source>
        <dbReference type="ARBA" id="ARBA00023180"/>
    </source>
</evidence>
<reference evidence="7 8" key="1">
    <citation type="submission" date="2018-11" db="EMBL/GenBank/DDBJ databases">
        <authorList>
            <consortium name="Pathogen Informatics"/>
        </authorList>
    </citation>
    <scope>NUCLEOTIDE SEQUENCE [LARGE SCALE GENOMIC DNA]</scope>
</reference>
<dbReference type="Pfam" id="PF01731">
    <property type="entry name" value="Arylesterase"/>
    <property type="match status" value="1"/>
</dbReference>
<comment type="similarity">
    <text evidence="1">Belongs to the paraoxonase family.</text>
</comment>
<feature type="binding site" evidence="5">
    <location>
        <position position="129"/>
    </location>
    <ligand>
        <name>Ca(2+)</name>
        <dbReference type="ChEBI" id="CHEBI:29108"/>
        <label>1</label>
        <note>catalytic</note>
    </ligand>
</feature>
<keyword evidence="4 6" id="KW-0325">Glycoprotein</keyword>
<evidence type="ECO:0000256" key="5">
    <source>
        <dbReference type="PIRSR" id="PIRSR602640-2"/>
    </source>
</evidence>
<dbReference type="Proteomes" id="UP000270094">
    <property type="component" value="Unassembled WGS sequence"/>
</dbReference>
<dbReference type="InterPro" id="IPR011042">
    <property type="entry name" value="6-blade_b-propeller_TolB-like"/>
</dbReference>
<feature type="glycosylation site" description="N-linked (GlcNAc...) asparagine" evidence="6">
    <location>
        <position position="130"/>
    </location>
</feature>
<evidence type="ECO:0008006" key="9">
    <source>
        <dbReference type="Google" id="ProtNLM"/>
    </source>
</evidence>
<dbReference type="InterPro" id="IPR002640">
    <property type="entry name" value="Arylesterase"/>
</dbReference>
<feature type="binding site" evidence="5">
    <location>
        <position position="28"/>
    </location>
    <ligand>
        <name>Ca(2+)</name>
        <dbReference type="ChEBI" id="CHEBI:29108"/>
        <label>1</label>
        <note>catalytic</note>
    </ligand>
</feature>
<evidence type="ECO:0000256" key="6">
    <source>
        <dbReference type="PIRSR" id="PIRSR602640-4"/>
    </source>
</evidence>
<keyword evidence="5" id="KW-0479">Metal-binding</keyword>
<dbReference type="EMBL" id="UYYB01104994">
    <property type="protein sequence ID" value="VDM79396.1"/>
    <property type="molecule type" value="Genomic_DNA"/>
</dbReference>
<feature type="binding site" evidence="5">
    <location>
        <position position="130"/>
    </location>
    <ligand>
        <name>Ca(2+)</name>
        <dbReference type="ChEBI" id="CHEBI:29108"/>
        <label>1</label>
        <note>catalytic</note>
    </ligand>
</feature>
<dbReference type="SUPFAM" id="SSF63829">
    <property type="entry name" value="Calcium-dependent phosphotriesterase"/>
    <property type="match status" value="1"/>
</dbReference>
<keyword evidence="8" id="KW-1185">Reference proteome</keyword>
<keyword evidence="5" id="KW-0106">Calcium</keyword>
<dbReference type="GO" id="GO:0004064">
    <property type="term" value="F:arylesterase activity"/>
    <property type="evidence" value="ECO:0007669"/>
    <property type="project" value="InterPro"/>
</dbReference>
<accession>A0A3P7J7Y6</accession>
<dbReference type="PANTHER" id="PTHR11799">
    <property type="entry name" value="PARAOXONASE"/>
    <property type="match status" value="1"/>
</dbReference>
<evidence type="ECO:0000313" key="7">
    <source>
        <dbReference type="EMBL" id="VDM79396.1"/>
    </source>
</evidence>